<proteinExistence type="predicted"/>
<organism evidence="1 2">
    <name type="scientific">Auriscalpium vulgare</name>
    <dbReference type="NCBI Taxonomy" id="40419"/>
    <lineage>
        <taxon>Eukaryota</taxon>
        <taxon>Fungi</taxon>
        <taxon>Dikarya</taxon>
        <taxon>Basidiomycota</taxon>
        <taxon>Agaricomycotina</taxon>
        <taxon>Agaricomycetes</taxon>
        <taxon>Russulales</taxon>
        <taxon>Auriscalpiaceae</taxon>
        <taxon>Auriscalpium</taxon>
    </lineage>
</organism>
<keyword evidence="2" id="KW-1185">Reference proteome</keyword>
<evidence type="ECO:0000313" key="2">
    <source>
        <dbReference type="Proteomes" id="UP000814033"/>
    </source>
</evidence>
<gene>
    <name evidence="1" type="ORF">FA95DRAFT_1554574</name>
</gene>
<comment type="caution">
    <text evidence="1">The sequence shown here is derived from an EMBL/GenBank/DDBJ whole genome shotgun (WGS) entry which is preliminary data.</text>
</comment>
<accession>A0ACB8S6F4</accession>
<reference evidence="1" key="1">
    <citation type="submission" date="2021-02" db="EMBL/GenBank/DDBJ databases">
        <authorList>
            <consortium name="DOE Joint Genome Institute"/>
            <person name="Ahrendt S."/>
            <person name="Looney B.P."/>
            <person name="Miyauchi S."/>
            <person name="Morin E."/>
            <person name="Drula E."/>
            <person name="Courty P.E."/>
            <person name="Chicoki N."/>
            <person name="Fauchery L."/>
            <person name="Kohler A."/>
            <person name="Kuo A."/>
            <person name="Labutti K."/>
            <person name="Pangilinan J."/>
            <person name="Lipzen A."/>
            <person name="Riley R."/>
            <person name="Andreopoulos W."/>
            <person name="He G."/>
            <person name="Johnson J."/>
            <person name="Barry K.W."/>
            <person name="Grigoriev I.V."/>
            <person name="Nagy L."/>
            <person name="Hibbett D."/>
            <person name="Henrissat B."/>
            <person name="Matheny P.B."/>
            <person name="Labbe J."/>
            <person name="Martin F."/>
        </authorList>
    </citation>
    <scope>NUCLEOTIDE SEQUENCE</scope>
    <source>
        <strain evidence="1">FP105234-sp</strain>
    </source>
</reference>
<name>A0ACB8S6F4_9AGAM</name>
<reference evidence="1" key="2">
    <citation type="journal article" date="2022" name="New Phytol.">
        <title>Evolutionary transition to the ectomycorrhizal habit in the genomes of a hyperdiverse lineage of mushroom-forming fungi.</title>
        <authorList>
            <person name="Looney B."/>
            <person name="Miyauchi S."/>
            <person name="Morin E."/>
            <person name="Drula E."/>
            <person name="Courty P.E."/>
            <person name="Kohler A."/>
            <person name="Kuo A."/>
            <person name="LaButti K."/>
            <person name="Pangilinan J."/>
            <person name="Lipzen A."/>
            <person name="Riley R."/>
            <person name="Andreopoulos W."/>
            <person name="He G."/>
            <person name="Johnson J."/>
            <person name="Nolan M."/>
            <person name="Tritt A."/>
            <person name="Barry K.W."/>
            <person name="Grigoriev I.V."/>
            <person name="Nagy L.G."/>
            <person name="Hibbett D."/>
            <person name="Henrissat B."/>
            <person name="Matheny P.B."/>
            <person name="Labbe J."/>
            <person name="Martin F.M."/>
        </authorList>
    </citation>
    <scope>NUCLEOTIDE SEQUENCE</scope>
    <source>
        <strain evidence="1">FP105234-sp</strain>
    </source>
</reference>
<dbReference type="EMBL" id="MU275852">
    <property type="protein sequence ID" value="KAI0051481.1"/>
    <property type="molecule type" value="Genomic_DNA"/>
</dbReference>
<evidence type="ECO:0000313" key="1">
    <source>
        <dbReference type="EMBL" id="KAI0051481.1"/>
    </source>
</evidence>
<dbReference type="Proteomes" id="UP000814033">
    <property type="component" value="Unassembled WGS sequence"/>
</dbReference>
<sequence>MTIGGPPPAYYFEDRTGLVGGSDFDEAYDRQFLRVSSTPQRTQNAGLMVYDMGQRSTSQGDRDRRHFYREPAVVLDFGPKGALGMVHFLKGGMSMPMNQYLRKTSLFGGSLFRRFKAADGKDYQWSHQIINGHEWTCLNSENFVVAHYNLKPSDRPAYGTSGNLLTIYHGFTHLSVEILASLTIMRHIAQNNL</sequence>
<protein>
    <submittedName>
        <fullName evidence="1">Uncharacterized protein</fullName>
    </submittedName>
</protein>